<protein>
    <submittedName>
        <fullName evidence="2">Uncharacterized protein</fullName>
    </submittedName>
</protein>
<dbReference type="SUPFAM" id="SSF53254">
    <property type="entry name" value="Phosphoglycerate mutase-like"/>
    <property type="match status" value="1"/>
</dbReference>
<dbReference type="GO" id="GO:0016791">
    <property type="term" value="F:phosphatase activity"/>
    <property type="evidence" value="ECO:0007669"/>
    <property type="project" value="TreeGrafter"/>
</dbReference>
<proteinExistence type="predicted"/>
<dbReference type="InterPro" id="IPR029033">
    <property type="entry name" value="His_PPase_superfam"/>
</dbReference>
<sequence>MGLFGQILALPYLALCYGLWIAVNITRPLLLATILCMLVNPKAAQAKLEIIVSTFRYLVLSKDKKWKKANDDPASFFSKDSDGELIVLRKKTVVFLRHGESTWNDTFNKGDRKMSSFVLGFIPGIFHSLATEWYFLVRGMSDESWFFDSPLSAKGIGQAEGVARFLRETDAQYATPREAKFLSLVKGEKSEKNEAGEMCVLVSSNLRRAISTCAIAMKDRLDQKIPGDNIIILQELQEASINPDAQSITPAFEKLVTSFTDSEAVKSIYANQSDTSINKGNKGIKSNGLQRMEAFCNLLFATDGYESVKGNDGDDSNNAATILGNANNVMCTGHSYWFRAFFQTYLPRDFQHICKTKKLVNGGLVGFTLCHTKVKETGEEKFMIDPASLTVLYAGF</sequence>
<dbReference type="GO" id="GO:0005829">
    <property type="term" value="C:cytosol"/>
    <property type="evidence" value="ECO:0007669"/>
    <property type="project" value="TreeGrafter"/>
</dbReference>
<evidence type="ECO:0000313" key="3">
    <source>
        <dbReference type="Proteomes" id="UP000291116"/>
    </source>
</evidence>
<accession>A0A448ZCK0</accession>
<feature type="transmembrane region" description="Helical" evidence="1">
    <location>
        <begin position="117"/>
        <end position="136"/>
    </location>
</feature>
<evidence type="ECO:0000256" key="1">
    <source>
        <dbReference type="SAM" id="Phobius"/>
    </source>
</evidence>
<dbReference type="EMBL" id="CAACVS010000236">
    <property type="protein sequence ID" value="VEU39775.1"/>
    <property type="molecule type" value="Genomic_DNA"/>
</dbReference>
<dbReference type="PANTHER" id="PTHR48100:SF33">
    <property type="entry name" value="PEPTIDASE S54 RHOMBOID DOMAIN-CONTAINING PROTEIN"/>
    <property type="match status" value="1"/>
</dbReference>
<keyword evidence="1" id="KW-0812">Transmembrane</keyword>
<organism evidence="2 3">
    <name type="scientific">Pseudo-nitzschia multistriata</name>
    <dbReference type="NCBI Taxonomy" id="183589"/>
    <lineage>
        <taxon>Eukaryota</taxon>
        <taxon>Sar</taxon>
        <taxon>Stramenopiles</taxon>
        <taxon>Ochrophyta</taxon>
        <taxon>Bacillariophyta</taxon>
        <taxon>Bacillariophyceae</taxon>
        <taxon>Bacillariophycidae</taxon>
        <taxon>Bacillariales</taxon>
        <taxon>Bacillariaceae</taxon>
        <taxon>Pseudo-nitzschia</taxon>
    </lineage>
</organism>
<dbReference type="Gene3D" id="3.40.50.1240">
    <property type="entry name" value="Phosphoglycerate mutase-like"/>
    <property type="match status" value="1"/>
</dbReference>
<keyword evidence="3" id="KW-1185">Reference proteome</keyword>
<dbReference type="AlphaFoldDB" id="A0A448ZCK0"/>
<dbReference type="InterPro" id="IPR050275">
    <property type="entry name" value="PGM_Phosphatase"/>
</dbReference>
<reference evidence="2 3" key="1">
    <citation type="submission" date="2019-01" db="EMBL/GenBank/DDBJ databases">
        <authorList>
            <person name="Ferrante I. M."/>
        </authorList>
    </citation>
    <scope>NUCLEOTIDE SEQUENCE [LARGE SCALE GENOMIC DNA]</scope>
    <source>
        <strain evidence="2 3">B856</strain>
    </source>
</reference>
<keyword evidence="1" id="KW-0472">Membrane</keyword>
<gene>
    <name evidence="2" type="ORF">PSNMU_V1.4_AUG-EV-PASAV3_0066510</name>
</gene>
<dbReference type="PANTHER" id="PTHR48100">
    <property type="entry name" value="BROAD-SPECIFICITY PHOSPHATASE YOR283W-RELATED"/>
    <property type="match status" value="1"/>
</dbReference>
<evidence type="ECO:0000313" key="2">
    <source>
        <dbReference type="EMBL" id="VEU39775.1"/>
    </source>
</evidence>
<dbReference type="CDD" id="cd07040">
    <property type="entry name" value="HP"/>
    <property type="match status" value="1"/>
</dbReference>
<name>A0A448ZCK0_9STRA</name>
<feature type="transmembrane region" description="Helical" evidence="1">
    <location>
        <begin position="12"/>
        <end position="39"/>
    </location>
</feature>
<dbReference type="Proteomes" id="UP000291116">
    <property type="component" value="Unassembled WGS sequence"/>
</dbReference>
<keyword evidence="1" id="KW-1133">Transmembrane helix</keyword>
<dbReference type="OrthoDB" id="496981at2759"/>